<accession>A0A9K3JEZ1</accession>
<reference evidence="3" key="2">
    <citation type="submission" date="2020-06" db="EMBL/GenBank/DDBJ databases">
        <title>Helianthus annuus Genome sequencing and assembly Release 2.</title>
        <authorList>
            <person name="Gouzy J."/>
            <person name="Langlade N."/>
            <person name="Munos S."/>
        </authorList>
    </citation>
    <scope>NUCLEOTIDE SEQUENCE</scope>
    <source>
        <tissue evidence="3">Leaves</tissue>
    </source>
</reference>
<keyword evidence="2" id="KW-0812">Transmembrane</keyword>
<name>A0A9K3JEZ1_HELAN</name>
<organism evidence="3 4">
    <name type="scientific">Helianthus annuus</name>
    <name type="common">Common sunflower</name>
    <dbReference type="NCBI Taxonomy" id="4232"/>
    <lineage>
        <taxon>Eukaryota</taxon>
        <taxon>Viridiplantae</taxon>
        <taxon>Streptophyta</taxon>
        <taxon>Embryophyta</taxon>
        <taxon>Tracheophyta</taxon>
        <taxon>Spermatophyta</taxon>
        <taxon>Magnoliopsida</taxon>
        <taxon>eudicotyledons</taxon>
        <taxon>Gunneridae</taxon>
        <taxon>Pentapetalae</taxon>
        <taxon>asterids</taxon>
        <taxon>campanulids</taxon>
        <taxon>Asterales</taxon>
        <taxon>Asteraceae</taxon>
        <taxon>Asteroideae</taxon>
        <taxon>Heliantheae alliance</taxon>
        <taxon>Heliantheae</taxon>
        <taxon>Helianthus</taxon>
    </lineage>
</organism>
<feature type="region of interest" description="Disordered" evidence="1">
    <location>
        <begin position="56"/>
        <end position="75"/>
    </location>
</feature>
<comment type="caution">
    <text evidence="3">The sequence shown here is derived from an EMBL/GenBank/DDBJ whole genome shotgun (WGS) entry which is preliminary data.</text>
</comment>
<evidence type="ECO:0000313" key="4">
    <source>
        <dbReference type="Proteomes" id="UP000215914"/>
    </source>
</evidence>
<protein>
    <submittedName>
        <fullName evidence="3">Uncharacterized protein</fullName>
    </submittedName>
</protein>
<keyword evidence="2" id="KW-1133">Transmembrane helix</keyword>
<evidence type="ECO:0000313" key="3">
    <source>
        <dbReference type="EMBL" id="KAF5813265.1"/>
    </source>
</evidence>
<gene>
    <name evidence="3" type="ORF">HanXRQr2_Chr03g0096211</name>
</gene>
<feature type="compositionally biased region" description="Polar residues" evidence="1">
    <location>
        <begin position="59"/>
        <end position="75"/>
    </location>
</feature>
<keyword evidence="2" id="KW-0472">Membrane</keyword>
<evidence type="ECO:0000256" key="1">
    <source>
        <dbReference type="SAM" id="MobiDB-lite"/>
    </source>
</evidence>
<sequence>MFEFLLVKSRGSLLVQAGQMVRLRVRVGFGTWFGVLFDLVFGSACAVHMVRQVHRSGQRLGSTGSQRSTAGSTEG</sequence>
<feature type="transmembrane region" description="Helical" evidence="2">
    <location>
        <begin position="29"/>
        <end position="50"/>
    </location>
</feature>
<evidence type="ECO:0000256" key="2">
    <source>
        <dbReference type="SAM" id="Phobius"/>
    </source>
</evidence>
<reference evidence="3" key="1">
    <citation type="journal article" date="2017" name="Nature">
        <title>The sunflower genome provides insights into oil metabolism, flowering and Asterid evolution.</title>
        <authorList>
            <person name="Badouin H."/>
            <person name="Gouzy J."/>
            <person name="Grassa C.J."/>
            <person name="Murat F."/>
            <person name="Staton S.E."/>
            <person name="Cottret L."/>
            <person name="Lelandais-Briere C."/>
            <person name="Owens G.L."/>
            <person name="Carrere S."/>
            <person name="Mayjonade B."/>
            <person name="Legrand L."/>
            <person name="Gill N."/>
            <person name="Kane N.C."/>
            <person name="Bowers J.E."/>
            <person name="Hubner S."/>
            <person name="Bellec A."/>
            <person name="Berard A."/>
            <person name="Berges H."/>
            <person name="Blanchet N."/>
            <person name="Boniface M.C."/>
            <person name="Brunel D."/>
            <person name="Catrice O."/>
            <person name="Chaidir N."/>
            <person name="Claudel C."/>
            <person name="Donnadieu C."/>
            <person name="Faraut T."/>
            <person name="Fievet G."/>
            <person name="Helmstetter N."/>
            <person name="King M."/>
            <person name="Knapp S.J."/>
            <person name="Lai Z."/>
            <person name="Le Paslier M.C."/>
            <person name="Lippi Y."/>
            <person name="Lorenzon L."/>
            <person name="Mandel J.R."/>
            <person name="Marage G."/>
            <person name="Marchand G."/>
            <person name="Marquand E."/>
            <person name="Bret-Mestries E."/>
            <person name="Morien E."/>
            <person name="Nambeesan S."/>
            <person name="Nguyen T."/>
            <person name="Pegot-Espagnet P."/>
            <person name="Pouilly N."/>
            <person name="Raftis F."/>
            <person name="Sallet E."/>
            <person name="Schiex T."/>
            <person name="Thomas J."/>
            <person name="Vandecasteele C."/>
            <person name="Vares D."/>
            <person name="Vear F."/>
            <person name="Vautrin S."/>
            <person name="Crespi M."/>
            <person name="Mangin B."/>
            <person name="Burke J.M."/>
            <person name="Salse J."/>
            <person name="Munos S."/>
            <person name="Vincourt P."/>
            <person name="Rieseberg L.H."/>
            <person name="Langlade N.B."/>
        </authorList>
    </citation>
    <scope>NUCLEOTIDE SEQUENCE</scope>
    <source>
        <tissue evidence="3">Leaves</tissue>
    </source>
</reference>
<keyword evidence="4" id="KW-1185">Reference proteome</keyword>
<dbReference type="Gramene" id="mRNA:HanXRQr2_Chr03g0096211">
    <property type="protein sequence ID" value="CDS:HanXRQr2_Chr03g0096211.1"/>
    <property type="gene ID" value="HanXRQr2_Chr03g0096211"/>
</dbReference>
<dbReference type="Proteomes" id="UP000215914">
    <property type="component" value="Unassembled WGS sequence"/>
</dbReference>
<proteinExistence type="predicted"/>
<dbReference type="AlphaFoldDB" id="A0A9K3JEZ1"/>
<dbReference type="EMBL" id="MNCJ02000318">
    <property type="protein sequence ID" value="KAF5813265.1"/>
    <property type="molecule type" value="Genomic_DNA"/>
</dbReference>